<feature type="compositionally biased region" description="Basic and acidic residues" evidence="1">
    <location>
        <begin position="420"/>
        <end position="429"/>
    </location>
</feature>
<organism evidence="2 3">
    <name type="scientific">Penicillium malachiteum</name>
    <dbReference type="NCBI Taxonomy" id="1324776"/>
    <lineage>
        <taxon>Eukaryota</taxon>
        <taxon>Fungi</taxon>
        <taxon>Dikarya</taxon>
        <taxon>Ascomycota</taxon>
        <taxon>Pezizomycotina</taxon>
        <taxon>Eurotiomycetes</taxon>
        <taxon>Eurotiomycetidae</taxon>
        <taxon>Eurotiales</taxon>
        <taxon>Aspergillaceae</taxon>
        <taxon>Penicillium</taxon>
    </lineage>
</organism>
<evidence type="ECO:0008006" key="4">
    <source>
        <dbReference type="Google" id="ProtNLM"/>
    </source>
</evidence>
<dbReference type="AlphaFoldDB" id="A0AAD6HJM0"/>
<accession>A0AAD6HJM0</accession>
<feature type="region of interest" description="Disordered" evidence="1">
    <location>
        <begin position="395"/>
        <end position="447"/>
    </location>
</feature>
<gene>
    <name evidence="2" type="ORF">N7493_006730</name>
</gene>
<dbReference type="EMBL" id="JAQJAN010000009">
    <property type="protein sequence ID" value="KAJ5719852.1"/>
    <property type="molecule type" value="Genomic_DNA"/>
</dbReference>
<protein>
    <recommendedName>
        <fullName evidence="4">Myb-like domain-containing protein</fullName>
    </recommendedName>
</protein>
<feature type="compositionally biased region" description="Polar residues" evidence="1">
    <location>
        <begin position="432"/>
        <end position="444"/>
    </location>
</feature>
<comment type="caution">
    <text evidence="2">The sequence shown here is derived from an EMBL/GenBank/DDBJ whole genome shotgun (WGS) entry which is preliminary data.</text>
</comment>
<reference evidence="2" key="1">
    <citation type="journal article" date="2023" name="IMA Fungus">
        <title>Comparative genomic study of the Penicillium genus elucidates a diverse pangenome and 15 lateral gene transfer events.</title>
        <authorList>
            <person name="Petersen C."/>
            <person name="Sorensen T."/>
            <person name="Nielsen M.R."/>
            <person name="Sondergaard T.E."/>
            <person name="Sorensen J.L."/>
            <person name="Fitzpatrick D.A."/>
            <person name="Frisvad J.C."/>
            <person name="Nielsen K.L."/>
        </authorList>
    </citation>
    <scope>NUCLEOTIDE SEQUENCE</scope>
    <source>
        <strain evidence="2">IBT 17514</strain>
    </source>
</reference>
<dbReference type="Proteomes" id="UP001215712">
    <property type="component" value="Unassembled WGS sequence"/>
</dbReference>
<evidence type="ECO:0000256" key="1">
    <source>
        <dbReference type="SAM" id="MobiDB-lite"/>
    </source>
</evidence>
<evidence type="ECO:0000313" key="2">
    <source>
        <dbReference type="EMBL" id="KAJ5719852.1"/>
    </source>
</evidence>
<keyword evidence="3" id="KW-1185">Reference proteome</keyword>
<reference evidence="2" key="2">
    <citation type="submission" date="2023-01" db="EMBL/GenBank/DDBJ databases">
        <authorList>
            <person name="Petersen C."/>
        </authorList>
    </citation>
    <scope>NUCLEOTIDE SEQUENCE</scope>
    <source>
        <strain evidence="2">IBT 17514</strain>
    </source>
</reference>
<name>A0AAD6HJM0_9EURO</name>
<proteinExistence type="predicted"/>
<evidence type="ECO:0000313" key="3">
    <source>
        <dbReference type="Proteomes" id="UP001215712"/>
    </source>
</evidence>
<sequence>MDHPPPVNPLFYYGSEPPYLHQTKISSNADLGAPAMKATLSSSGSFSDEVGYYDYKSTPDPLGGMNSSMIPIDSEWPTQHMGWTEMEDTPSLSSSYDVDIPKDHLAIPDVLWQSFGSMEIPNQIGITKKEIPFPEFEPQFPMEDVSLSPWTSYPWNPHNNQDAWADTYLVGASYNYSGAGYYESRSIPLKRQVINQEGEPLSTASLPADYLHQPHLSQPIQSSPVAAGATTHMPTALTLPAIAVPEVPSYANISAHQNTSFHSCDGNPGTEMASTSFVGPVHQEHNTINNMTSHLQSATQMPATSSSYPQPHLTFPSPIRNTLQSDDARNSLLVEWKRSGLSYKDIKRIGNFKEAESTLRGRYRTLTKAKERRVRKPKWQDKDIQLLREAVKIHTEKTTSESYPGPPSFPTWPQSELGESNEHPRHDPDGSCTRTYPSSATSEQLGHVYTQPPKVSWKKVSEYIFAHGGSYEFGNATCKKKWCEIHGILI</sequence>